<dbReference type="Gene3D" id="3.30.70.3290">
    <property type="match status" value="1"/>
</dbReference>
<proteinExistence type="predicted"/>
<dbReference type="Gene3D" id="3.40.366.10">
    <property type="entry name" value="Malonyl-Coenzyme A Acyl Carrier Protein, domain 2"/>
    <property type="match status" value="1"/>
</dbReference>
<dbReference type="InterPro" id="IPR032821">
    <property type="entry name" value="PKS_assoc"/>
</dbReference>
<dbReference type="InterPro" id="IPR016035">
    <property type="entry name" value="Acyl_Trfase/lysoPLipase"/>
</dbReference>
<reference evidence="5 6" key="1">
    <citation type="submission" date="2020-04" db="EMBL/GenBank/DDBJ databases">
        <title>Draft Genome Sequence of Streptomyces morookaense DSM 40503, an 8-azaguanine-producing strain.</title>
        <authorList>
            <person name="Qi J."/>
            <person name="Gao J.-M."/>
        </authorList>
    </citation>
    <scope>NUCLEOTIDE SEQUENCE [LARGE SCALE GENOMIC DNA]</scope>
    <source>
        <strain evidence="5 6">DSM 40503</strain>
    </source>
</reference>
<protein>
    <submittedName>
        <fullName evidence="5">Type I polyketide synthase</fullName>
    </submittedName>
</protein>
<dbReference type="AlphaFoldDB" id="A0A7Y7BBL7"/>
<keyword evidence="3" id="KW-0012">Acyltransferase</keyword>
<keyword evidence="2" id="KW-0511">Multifunctional enzyme</keyword>
<comment type="caution">
    <text evidence="5">The sequence shown here is derived from an EMBL/GenBank/DDBJ whole genome shotgun (WGS) entry which is preliminary data.</text>
</comment>
<dbReference type="InterPro" id="IPR016039">
    <property type="entry name" value="Thiolase-like"/>
</dbReference>
<gene>
    <name evidence="5" type="ORF">HG542_34085</name>
</gene>
<dbReference type="GO" id="GO:0006633">
    <property type="term" value="P:fatty acid biosynthetic process"/>
    <property type="evidence" value="ECO:0007669"/>
    <property type="project" value="TreeGrafter"/>
</dbReference>
<dbReference type="InterPro" id="IPR050091">
    <property type="entry name" value="PKS_NRPS_Biosynth_Enz"/>
</dbReference>
<dbReference type="PANTHER" id="PTHR43775">
    <property type="entry name" value="FATTY ACID SYNTHASE"/>
    <property type="match status" value="1"/>
</dbReference>
<evidence type="ECO:0000313" key="5">
    <source>
        <dbReference type="EMBL" id="NVK82627.1"/>
    </source>
</evidence>
<dbReference type="PANTHER" id="PTHR43775:SF51">
    <property type="entry name" value="INACTIVE PHENOLPHTHIOCEROL SYNTHESIS POLYKETIDE SYNTHASE TYPE I PKS1-RELATED"/>
    <property type="match status" value="1"/>
</dbReference>
<sequence length="320" mass="33291">HVDWSAGAVQLLTEAVEWPETDHPRRAAVSSFGVSGTNAHTIIEQAPPLEEEPEAAPAVGPSAWLLSAKSEAALRAQAAGLLSFVDDTMSPLDIGFSLATTRAALRHRAVVMGESREELLTSLGDLASGAPSSGVVLGRPVGGKTGFLFSGQGSQRLGMGRELYAAYPVFAEAYDAVCAHLDAPVDVDAESLDETGRTQPALFAVEVALFRLLESWGVRPDYVAGHSVGEIAAAHVAGVLSLEDAAKLVSARARLMQALPSGGAMVAVQATEDEVLPHLTEQTGIAAVNGPQSVVVSGAEDAVLAIAEVFRQQGRKTSRL</sequence>
<dbReference type="SUPFAM" id="SSF53901">
    <property type="entry name" value="Thiolase-like"/>
    <property type="match status" value="1"/>
</dbReference>
<feature type="non-terminal residue" evidence="5">
    <location>
        <position position="1"/>
    </location>
</feature>
<dbReference type="InterPro" id="IPR014043">
    <property type="entry name" value="Acyl_transferase_dom"/>
</dbReference>
<name>A0A7Y7BBL7_STRMO</name>
<dbReference type="Pfam" id="PF16197">
    <property type="entry name" value="KAsynt_C_assoc"/>
    <property type="match status" value="1"/>
</dbReference>
<evidence type="ECO:0000313" key="6">
    <source>
        <dbReference type="Proteomes" id="UP000587462"/>
    </source>
</evidence>
<evidence type="ECO:0000256" key="2">
    <source>
        <dbReference type="ARBA" id="ARBA00023268"/>
    </source>
</evidence>
<dbReference type="GO" id="GO:0004312">
    <property type="term" value="F:fatty acid synthase activity"/>
    <property type="evidence" value="ECO:0007669"/>
    <property type="project" value="TreeGrafter"/>
</dbReference>
<dbReference type="InterPro" id="IPR001227">
    <property type="entry name" value="Ac_transferase_dom_sf"/>
</dbReference>
<dbReference type="Gene3D" id="3.40.47.10">
    <property type="match status" value="1"/>
</dbReference>
<dbReference type="SUPFAM" id="SSF52151">
    <property type="entry name" value="FabD/lysophospholipase-like"/>
    <property type="match status" value="1"/>
</dbReference>
<evidence type="ECO:0000256" key="1">
    <source>
        <dbReference type="ARBA" id="ARBA00022679"/>
    </source>
</evidence>
<accession>A0A7Y7BBL7</accession>
<evidence type="ECO:0000259" key="4">
    <source>
        <dbReference type="SMART" id="SM00827"/>
    </source>
</evidence>
<dbReference type="SUPFAM" id="SSF55048">
    <property type="entry name" value="Probable ACP-binding domain of malonyl-CoA ACP transacylase"/>
    <property type="match status" value="1"/>
</dbReference>
<dbReference type="Pfam" id="PF00698">
    <property type="entry name" value="Acyl_transf_1"/>
    <property type="match status" value="1"/>
</dbReference>
<dbReference type="RefSeq" id="WP_171088309.1">
    <property type="nucleotide sequence ID" value="NZ_JABBXF010000196.1"/>
</dbReference>
<dbReference type="EMBL" id="JABBXF010000196">
    <property type="protein sequence ID" value="NVK82627.1"/>
    <property type="molecule type" value="Genomic_DNA"/>
</dbReference>
<keyword evidence="6" id="KW-1185">Reference proteome</keyword>
<dbReference type="SMART" id="SM00827">
    <property type="entry name" value="PKS_AT"/>
    <property type="match status" value="1"/>
</dbReference>
<organism evidence="5 6">
    <name type="scientific">Streptomyces morookaense</name>
    <name type="common">Streptoverticillium morookaense</name>
    <dbReference type="NCBI Taxonomy" id="1970"/>
    <lineage>
        <taxon>Bacteria</taxon>
        <taxon>Bacillati</taxon>
        <taxon>Actinomycetota</taxon>
        <taxon>Actinomycetes</taxon>
        <taxon>Kitasatosporales</taxon>
        <taxon>Streptomycetaceae</taxon>
        <taxon>Streptomyces</taxon>
    </lineage>
</organism>
<feature type="domain" description="Malonyl-CoA:ACP transacylase (MAT)" evidence="4">
    <location>
        <begin position="148"/>
        <end position="319"/>
    </location>
</feature>
<feature type="non-terminal residue" evidence="5">
    <location>
        <position position="320"/>
    </location>
</feature>
<keyword evidence="1" id="KW-0808">Transferase</keyword>
<dbReference type="InterPro" id="IPR016036">
    <property type="entry name" value="Malonyl_transacylase_ACP-bd"/>
</dbReference>
<evidence type="ECO:0000256" key="3">
    <source>
        <dbReference type="ARBA" id="ARBA00023315"/>
    </source>
</evidence>
<dbReference type="Proteomes" id="UP000587462">
    <property type="component" value="Unassembled WGS sequence"/>
</dbReference>